<name>A0ABR2I7I9_9EUKA</name>
<gene>
    <name evidence="2" type="ORF">M9Y10_013169</name>
</gene>
<sequence>MITSNDNKIQDPNEKPIEQPFEEEEGDSESQSISNIFPEIGYTRTDRIDQDMDMLSTKGILPDHIIKVLPKYYRIADNPECAPRKLDNFRIIQLNIISFL</sequence>
<keyword evidence="3" id="KW-1185">Reference proteome</keyword>
<feature type="region of interest" description="Disordered" evidence="1">
    <location>
        <begin position="1"/>
        <end position="35"/>
    </location>
</feature>
<organism evidence="2 3">
    <name type="scientific">Tritrichomonas musculus</name>
    <dbReference type="NCBI Taxonomy" id="1915356"/>
    <lineage>
        <taxon>Eukaryota</taxon>
        <taxon>Metamonada</taxon>
        <taxon>Parabasalia</taxon>
        <taxon>Tritrichomonadida</taxon>
        <taxon>Tritrichomonadidae</taxon>
        <taxon>Tritrichomonas</taxon>
    </lineage>
</organism>
<evidence type="ECO:0000313" key="3">
    <source>
        <dbReference type="Proteomes" id="UP001470230"/>
    </source>
</evidence>
<accession>A0ABR2I7I9</accession>
<reference evidence="2 3" key="1">
    <citation type="submission" date="2024-04" db="EMBL/GenBank/DDBJ databases">
        <title>Tritrichomonas musculus Genome.</title>
        <authorList>
            <person name="Alves-Ferreira E."/>
            <person name="Grigg M."/>
            <person name="Lorenzi H."/>
            <person name="Galac M."/>
        </authorList>
    </citation>
    <scope>NUCLEOTIDE SEQUENCE [LARGE SCALE GENOMIC DNA]</scope>
    <source>
        <strain evidence="2 3">EAF2021</strain>
    </source>
</reference>
<comment type="caution">
    <text evidence="2">The sequence shown here is derived from an EMBL/GenBank/DDBJ whole genome shotgun (WGS) entry which is preliminary data.</text>
</comment>
<dbReference type="Proteomes" id="UP001470230">
    <property type="component" value="Unassembled WGS sequence"/>
</dbReference>
<feature type="compositionally biased region" description="Basic and acidic residues" evidence="1">
    <location>
        <begin position="8"/>
        <end position="17"/>
    </location>
</feature>
<protein>
    <submittedName>
        <fullName evidence="2">Uncharacterized protein</fullName>
    </submittedName>
</protein>
<evidence type="ECO:0000256" key="1">
    <source>
        <dbReference type="SAM" id="MobiDB-lite"/>
    </source>
</evidence>
<proteinExistence type="predicted"/>
<evidence type="ECO:0000313" key="2">
    <source>
        <dbReference type="EMBL" id="KAK8858069.1"/>
    </source>
</evidence>
<dbReference type="EMBL" id="JAPFFF010000019">
    <property type="protein sequence ID" value="KAK8858069.1"/>
    <property type="molecule type" value="Genomic_DNA"/>
</dbReference>